<organism evidence="1 2">
    <name type="scientific">Paraeggerthella hongkongensis</name>
    <dbReference type="NCBI Taxonomy" id="230658"/>
    <lineage>
        <taxon>Bacteria</taxon>
        <taxon>Bacillati</taxon>
        <taxon>Actinomycetota</taxon>
        <taxon>Coriobacteriia</taxon>
        <taxon>Eggerthellales</taxon>
        <taxon>Eggerthellaceae</taxon>
        <taxon>Paraeggerthella</taxon>
    </lineage>
</organism>
<dbReference type="EMBL" id="QICD01000006">
    <property type="protein sequence ID" value="RNL46092.1"/>
    <property type="molecule type" value="Genomic_DNA"/>
</dbReference>
<dbReference type="AlphaFoldDB" id="A0A3N0BE59"/>
<reference evidence="2" key="1">
    <citation type="submission" date="2018-05" db="EMBL/GenBank/DDBJ databases">
        <title>Genome Sequencing of selected type strains of the family Eggerthellaceae.</title>
        <authorList>
            <person name="Danylec N."/>
            <person name="Stoll D.A."/>
            <person name="Doetsch A."/>
            <person name="Huch M."/>
        </authorList>
    </citation>
    <scope>NUCLEOTIDE SEQUENCE [LARGE SCALE GENOMIC DNA]</scope>
    <source>
        <strain evidence="2">DSM 16106</strain>
    </source>
</reference>
<evidence type="ECO:0008006" key="3">
    <source>
        <dbReference type="Google" id="ProtNLM"/>
    </source>
</evidence>
<dbReference type="OrthoDB" id="3174959at2"/>
<dbReference type="InterPro" id="IPR010985">
    <property type="entry name" value="Ribbon_hlx_hlx"/>
</dbReference>
<dbReference type="SUPFAM" id="SSF47598">
    <property type="entry name" value="Ribbon-helix-helix"/>
    <property type="match status" value="1"/>
</dbReference>
<comment type="caution">
    <text evidence="1">The sequence shown here is derived from an EMBL/GenBank/DDBJ whole genome shotgun (WGS) entry which is preliminary data.</text>
</comment>
<evidence type="ECO:0000313" key="2">
    <source>
        <dbReference type="Proteomes" id="UP000278632"/>
    </source>
</evidence>
<sequence length="61" mass="6716">MVIGGLPETEQRRYLADGGQMAITLRIPKNLKDAAQEQAALKGMSFSAYVRMCLINDLTSE</sequence>
<accession>A0A3N0BE59</accession>
<evidence type="ECO:0000313" key="1">
    <source>
        <dbReference type="EMBL" id="RNL46092.1"/>
    </source>
</evidence>
<gene>
    <name evidence="1" type="ORF">DMP08_04770</name>
</gene>
<keyword evidence="2" id="KW-1185">Reference proteome</keyword>
<dbReference type="GO" id="GO:0006355">
    <property type="term" value="P:regulation of DNA-templated transcription"/>
    <property type="evidence" value="ECO:0007669"/>
    <property type="project" value="InterPro"/>
</dbReference>
<name>A0A3N0BE59_9ACTN</name>
<proteinExistence type="predicted"/>
<dbReference type="Proteomes" id="UP000278632">
    <property type="component" value="Unassembled WGS sequence"/>
</dbReference>
<protein>
    <recommendedName>
        <fullName evidence="3">Toxin-antitoxin system HicB family antitoxin</fullName>
    </recommendedName>
</protein>